<evidence type="ECO:0000313" key="3">
    <source>
        <dbReference type="Proteomes" id="UP000260808"/>
    </source>
</evidence>
<evidence type="ECO:0000313" key="2">
    <source>
        <dbReference type="EMBL" id="RGM22623.1"/>
    </source>
</evidence>
<feature type="domain" description="Integrase catalytic" evidence="1">
    <location>
        <begin position="3"/>
        <end position="39"/>
    </location>
</feature>
<dbReference type="EMBL" id="QSSX01000023">
    <property type="protein sequence ID" value="RGM22623.1"/>
    <property type="molecule type" value="Genomic_DNA"/>
</dbReference>
<dbReference type="Pfam" id="PF13333">
    <property type="entry name" value="rve_2"/>
    <property type="match status" value="1"/>
</dbReference>
<protein>
    <recommendedName>
        <fullName evidence="1">Integrase catalytic domain-containing protein</fullName>
    </recommendedName>
</protein>
<name>A0A3E4V5R1_MEDGN</name>
<dbReference type="GO" id="GO:0015074">
    <property type="term" value="P:DNA integration"/>
    <property type="evidence" value="ECO:0007669"/>
    <property type="project" value="InterPro"/>
</dbReference>
<dbReference type="Proteomes" id="UP000260808">
    <property type="component" value="Unassembled WGS sequence"/>
</dbReference>
<dbReference type="InterPro" id="IPR012337">
    <property type="entry name" value="RNaseH-like_sf"/>
</dbReference>
<evidence type="ECO:0000259" key="1">
    <source>
        <dbReference type="Pfam" id="PF13333"/>
    </source>
</evidence>
<comment type="caution">
    <text evidence="2">The sequence shown here is derived from an EMBL/GenBank/DDBJ whole genome shotgun (WGS) entry which is preliminary data.</text>
</comment>
<dbReference type="InterPro" id="IPR001584">
    <property type="entry name" value="Integrase_cat-core"/>
</dbReference>
<organism evidence="2 3">
    <name type="scientific">Mediterraneibacter gnavus</name>
    <name type="common">Ruminococcus gnavus</name>
    <dbReference type="NCBI Taxonomy" id="33038"/>
    <lineage>
        <taxon>Bacteria</taxon>
        <taxon>Bacillati</taxon>
        <taxon>Bacillota</taxon>
        <taxon>Clostridia</taxon>
        <taxon>Lachnospirales</taxon>
        <taxon>Lachnospiraceae</taxon>
        <taxon>Mediterraneibacter</taxon>
    </lineage>
</organism>
<dbReference type="SUPFAM" id="SSF53098">
    <property type="entry name" value="Ribonuclease H-like"/>
    <property type="match status" value="1"/>
</dbReference>
<sequence>MKGFWGILKREMYYKQKFHTREELVQAITEYMNYYTNDRPQRGLGS</sequence>
<reference evidence="2 3" key="1">
    <citation type="submission" date="2018-08" db="EMBL/GenBank/DDBJ databases">
        <title>A genome reference for cultivated species of the human gut microbiota.</title>
        <authorList>
            <person name="Zou Y."/>
            <person name="Xue W."/>
            <person name="Luo G."/>
        </authorList>
    </citation>
    <scope>NUCLEOTIDE SEQUENCE [LARGE SCALE GENOMIC DNA]</scope>
    <source>
        <strain evidence="2 3">TF01-20-2</strain>
    </source>
</reference>
<proteinExistence type="predicted"/>
<dbReference type="AlphaFoldDB" id="A0A3E4V5R1"/>
<gene>
    <name evidence="2" type="ORF">DXC31_10460</name>
</gene>
<accession>A0A3E4V5R1</accession>